<proteinExistence type="predicted"/>
<dbReference type="Proteomes" id="UP000709437">
    <property type="component" value="Unassembled WGS sequence"/>
</dbReference>
<evidence type="ECO:0000313" key="1">
    <source>
        <dbReference type="EMBL" id="MBT1543218.1"/>
    </source>
</evidence>
<sequence length="180" mass="19865">MTQFYVVRDSDENLVWIAAHETAGEHRIFVYLPNTGTWQHSTAVEDDFYASDRTATYMPISADQAARQLPNLQKVSAKTAGWLLEDLTSSATATGAELGLPIVTAARPTTEAQVIEILVINDGRTWTVVYNGPSNGAARTFASELRNGKKNRINRIGRFDARVVRETVVEARRIVEKASA</sequence>
<dbReference type="EMBL" id="JAHEWX010000025">
    <property type="protein sequence ID" value="MBT1543218.1"/>
    <property type="molecule type" value="Genomic_DNA"/>
</dbReference>
<dbReference type="RefSeq" id="WP_128781793.1">
    <property type="nucleotide sequence ID" value="NZ_CP041260.1"/>
</dbReference>
<comment type="caution">
    <text evidence="1">The sequence shown here is derived from an EMBL/GenBank/DDBJ whole genome shotgun (WGS) entry which is preliminary data.</text>
</comment>
<organism evidence="1 2">
    <name type="scientific">Curtobacterium flaccumfaciens pv. flaccumfaciens</name>
    <dbReference type="NCBI Taxonomy" id="138532"/>
    <lineage>
        <taxon>Bacteria</taxon>
        <taxon>Bacillati</taxon>
        <taxon>Actinomycetota</taxon>
        <taxon>Actinomycetes</taxon>
        <taxon>Micrococcales</taxon>
        <taxon>Microbacteriaceae</taxon>
        <taxon>Curtobacterium</taxon>
    </lineage>
</organism>
<gene>
    <name evidence="1" type="ORF">KK103_15755</name>
</gene>
<dbReference type="AlphaFoldDB" id="A0A5P8YUG7"/>
<accession>A0A5P8YUG7</accession>
<name>A0A5P8YUG7_9MICO</name>
<reference evidence="1" key="1">
    <citation type="submission" date="2021-05" db="EMBL/GenBank/DDBJ databases">
        <title>Whole genome sequence of Curtobacterium flaccumfaciens pv. flaccumfaciens strain CFBP 3417.</title>
        <authorList>
            <person name="Osdaghi E."/>
            <person name="Taghouti G."/>
            <person name="Portier P."/>
            <person name="Fazliarab A."/>
            <person name="Taghavi S.M."/>
            <person name="Briand M."/>
            <person name="Le-Saux M."/>
            <person name="Jacques M.-A."/>
        </authorList>
    </citation>
    <scope>NUCLEOTIDE SEQUENCE</scope>
    <source>
        <strain evidence="1">CFBP 3417</strain>
    </source>
</reference>
<evidence type="ECO:0000313" key="2">
    <source>
        <dbReference type="Proteomes" id="UP000709437"/>
    </source>
</evidence>
<protein>
    <submittedName>
        <fullName evidence="1">Uncharacterized protein</fullName>
    </submittedName>
</protein>